<reference evidence="3 4" key="1">
    <citation type="journal article" date="2009" name="Science">
        <title>Green evolution and dynamic adaptations revealed by genomes of the marine picoeukaryotes Micromonas.</title>
        <authorList>
            <person name="Worden A.Z."/>
            <person name="Lee J.H."/>
            <person name="Mock T."/>
            <person name="Rouze P."/>
            <person name="Simmons M.P."/>
            <person name="Aerts A.L."/>
            <person name="Allen A.E."/>
            <person name="Cuvelier M.L."/>
            <person name="Derelle E."/>
            <person name="Everett M.V."/>
            <person name="Foulon E."/>
            <person name="Grimwood J."/>
            <person name="Gundlach H."/>
            <person name="Henrissat B."/>
            <person name="Napoli C."/>
            <person name="McDonald S.M."/>
            <person name="Parker M.S."/>
            <person name="Rombauts S."/>
            <person name="Salamov A."/>
            <person name="Von Dassow P."/>
            <person name="Badger J.H."/>
            <person name="Coutinho P.M."/>
            <person name="Demir E."/>
            <person name="Dubchak I."/>
            <person name="Gentemann C."/>
            <person name="Eikrem W."/>
            <person name="Gready J.E."/>
            <person name="John U."/>
            <person name="Lanier W."/>
            <person name="Lindquist E.A."/>
            <person name="Lucas S."/>
            <person name="Mayer K.F."/>
            <person name="Moreau H."/>
            <person name="Not F."/>
            <person name="Otillar R."/>
            <person name="Panaud O."/>
            <person name="Pangilinan J."/>
            <person name="Paulsen I."/>
            <person name="Piegu B."/>
            <person name="Poliakov A."/>
            <person name="Robbens S."/>
            <person name="Schmutz J."/>
            <person name="Toulza E."/>
            <person name="Wyss T."/>
            <person name="Zelensky A."/>
            <person name="Zhou K."/>
            <person name="Armbrust E.V."/>
            <person name="Bhattacharya D."/>
            <person name="Goodenough U.W."/>
            <person name="Van de Peer Y."/>
            <person name="Grigoriev I.V."/>
        </authorList>
    </citation>
    <scope>NUCLEOTIDE SEQUENCE [LARGE SCALE GENOMIC DNA]</scope>
    <source>
        <strain evidence="4">RCC299 / NOUM17</strain>
    </source>
</reference>
<dbReference type="PROSITE" id="PS50020">
    <property type="entry name" value="WW_DOMAIN_2"/>
    <property type="match status" value="1"/>
</dbReference>
<proteinExistence type="predicted"/>
<feature type="compositionally biased region" description="Low complexity" evidence="1">
    <location>
        <begin position="769"/>
        <end position="782"/>
    </location>
</feature>
<dbReference type="KEGG" id="mis:MICPUN_61188"/>
<dbReference type="InterPro" id="IPR036020">
    <property type="entry name" value="WW_dom_sf"/>
</dbReference>
<dbReference type="InterPro" id="IPR001202">
    <property type="entry name" value="WW_dom"/>
</dbReference>
<evidence type="ECO:0000313" key="4">
    <source>
        <dbReference type="Proteomes" id="UP000002009"/>
    </source>
</evidence>
<dbReference type="Pfam" id="PF00397">
    <property type="entry name" value="WW"/>
    <property type="match status" value="1"/>
</dbReference>
<dbReference type="PANTHER" id="PTHR21715">
    <property type="entry name" value="RH04127P"/>
    <property type="match status" value="1"/>
</dbReference>
<dbReference type="InParanoid" id="C1EBU0"/>
<sequence>MATPADSVILEEEIDENYEPTHDEMIDYAKWLGMDLETEKDLMWIAREGLKAPLPEHWKPCKAPDTGDIYYFNFQTGESVWDHPCDEYYKNLYATEKANLERRRAAERERPASAAAGARPTTAGVVRPGTAAGIRPVTAGPAGANPLDRQRLGSLAPLGGSLAPLSRPITAARPLGGEPASAMRPDESDSGSEGSRGGFGGIDSPSAAGGSESTNVWKLEEDADDDAAREAYKVKLTTAREAWENEMDKEDAAARRRRELERDKEQLRLDQEEAKIRREMEEKFERLAIELKKAAKRREEEAEVEATALEKEATERKAKAEEMMREATEKIADAKAKSAAAAALVADAEETRHAKERAVRFLDAENERITEEEEGKIRAEMEPQIAALRAKLDAEREELKKQIAAAAEETSKAKSRDDGSRVAALMSATEHLTDPKIEEMYATAAEASSVRRIEMAEARAQAAEDAARSRISLAEEAVVKADREAMAAIEASRAQTREAEDGALAMEPYGEDSSGRRRRGGGVGRSSGDASSFASFGSAASDGDSESDGGFESLRGDDEATIERYDPDENPAIASPGGKMAVSSLRAAVAAGDDDALLARAEEFLKVQKRLAGAKRQALQRASSEWRAAEKALMDPRMDEDLRERRGAMVRAIRAALDVSMSAFTAEMRVTRALRVATRSAAYPTANWAAVFSSTVMADVGWDPSEFDPKAVFARLRPAPGAARAAARERLTADASFKDLQSFQRSSSYVADVDDGSPIGSPGESPTTSPRASGRNSSAAAAFDPRGRVGASREPSAADLPRRAYSTRIGEDPLDRVFGRLKKTVATGAYSSKPHPVFADTSGMSETFLKRTEEWAKAAEKERRLIEDHVEWMSKFQASLEVGAAKLLRPRKMFKPAPPMPAFAPTIPPPGDEPRPPLDVRRAEQRAVEAINALDAQSEAKPVDKPKVEGASD</sequence>
<dbReference type="Proteomes" id="UP000002009">
    <property type="component" value="Chromosome 9"/>
</dbReference>
<feature type="region of interest" description="Disordered" evidence="1">
    <location>
        <begin position="490"/>
        <end position="554"/>
    </location>
</feature>
<evidence type="ECO:0000313" key="3">
    <source>
        <dbReference type="EMBL" id="ACO65780.1"/>
    </source>
</evidence>
<feature type="region of interest" description="Disordered" evidence="1">
    <location>
        <begin position="295"/>
        <end position="325"/>
    </location>
</feature>
<dbReference type="SMART" id="SM00456">
    <property type="entry name" value="WW"/>
    <property type="match status" value="1"/>
</dbReference>
<evidence type="ECO:0000256" key="1">
    <source>
        <dbReference type="SAM" id="MobiDB-lite"/>
    </source>
</evidence>
<feature type="region of interest" description="Disordered" evidence="1">
    <location>
        <begin position="748"/>
        <end position="805"/>
    </location>
</feature>
<feature type="compositionally biased region" description="Low complexity" evidence="1">
    <location>
        <begin position="526"/>
        <end position="542"/>
    </location>
</feature>
<dbReference type="OrthoDB" id="6344460at2759"/>
<dbReference type="SUPFAM" id="SSF51045">
    <property type="entry name" value="WW domain"/>
    <property type="match status" value="1"/>
</dbReference>
<feature type="compositionally biased region" description="Low complexity" evidence="1">
    <location>
        <begin position="112"/>
        <end position="124"/>
    </location>
</feature>
<feature type="domain" description="WW" evidence="2">
    <location>
        <begin position="52"/>
        <end position="86"/>
    </location>
</feature>
<feature type="compositionally biased region" description="Pro residues" evidence="1">
    <location>
        <begin position="899"/>
        <end position="911"/>
    </location>
</feature>
<dbReference type="eggNOG" id="ENOG502QR4A">
    <property type="taxonomic scope" value="Eukaryota"/>
</dbReference>
<feature type="region of interest" description="Disordered" evidence="1">
    <location>
        <begin position="899"/>
        <end position="953"/>
    </location>
</feature>
<dbReference type="GeneID" id="8246080"/>
<feature type="compositionally biased region" description="Basic and acidic residues" evidence="1">
    <location>
        <begin position="941"/>
        <end position="953"/>
    </location>
</feature>
<keyword evidence="4" id="KW-1185">Reference proteome</keyword>
<dbReference type="EMBL" id="CP001329">
    <property type="protein sequence ID" value="ACO65780.1"/>
    <property type="molecule type" value="Genomic_DNA"/>
</dbReference>
<dbReference type="AlphaFoldDB" id="C1EBU0"/>
<dbReference type="STRING" id="296587.C1EBU0"/>
<feature type="region of interest" description="Disordered" evidence="1">
    <location>
        <begin position="103"/>
        <end position="212"/>
    </location>
</feature>
<accession>C1EBU0</accession>
<evidence type="ECO:0000259" key="2">
    <source>
        <dbReference type="PROSITE" id="PS50020"/>
    </source>
</evidence>
<feature type="compositionally biased region" description="Basic and acidic residues" evidence="1">
    <location>
        <begin position="308"/>
        <end position="325"/>
    </location>
</feature>
<dbReference type="Gene3D" id="3.30.1470.10">
    <property type="entry name" value="Photosystem I PsaD, reaction center subunit II"/>
    <property type="match status" value="1"/>
</dbReference>
<dbReference type="RefSeq" id="XP_002504522.1">
    <property type="nucleotide sequence ID" value="XM_002504476.1"/>
</dbReference>
<organism evidence="3 4">
    <name type="scientific">Micromonas commoda (strain RCC299 / NOUM17 / CCMP2709)</name>
    <name type="common">Picoplanktonic green alga</name>
    <dbReference type="NCBI Taxonomy" id="296587"/>
    <lineage>
        <taxon>Eukaryota</taxon>
        <taxon>Viridiplantae</taxon>
        <taxon>Chlorophyta</taxon>
        <taxon>Mamiellophyceae</taxon>
        <taxon>Mamiellales</taxon>
        <taxon>Mamiellaceae</taxon>
        <taxon>Micromonas</taxon>
    </lineage>
</organism>
<dbReference type="InterPro" id="IPR053233">
    <property type="entry name" value="ABRA-related"/>
</dbReference>
<feature type="compositionally biased region" description="Low complexity" evidence="1">
    <location>
        <begin position="152"/>
        <end position="166"/>
    </location>
</feature>
<protein>
    <recommendedName>
        <fullName evidence="2">WW domain-containing protein</fullName>
    </recommendedName>
</protein>
<feature type="compositionally biased region" description="Basic and acidic residues" evidence="1">
    <location>
        <begin position="912"/>
        <end position="927"/>
    </location>
</feature>
<name>C1EBU0_MICCC</name>
<gene>
    <name evidence="3" type="ORF">MICPUN_61188</name>
</gene>
<dbReference type="PANTHER" id="PTHR21715:SF0">
    <property type="entry name" value="RH04127P"/>
    <property type="match status" value="1"/>
</dbReference>
<dbReference type="CDD" id="cd00201">
    <property type="entry name" value="WW"/>
    <property type="match status" value="1"/>
</dbReference>